<dbReference type="SUPFAM" id="SSF51717">
    <property type="entry name" value="Dihydropteroate synthetase-like"/>
    <property type="match status" value="1"/>
</dbReference>
<evidence type="ECO:0000256" key="9">
    <source>
        <dbReference type="ARBA" id="ARBA00022842"/>
    </source>
</evidence>
<evidence type="ECO:0000256" key="4">
    <source>
        <dbReference type="ARBA" id="ARBA00009503"/>
    </source>
</evidence>
<evidence type="ECO:0000256" key="2">
    <source>
        <dbReference type="ARBA" id="ARBA00001946"/>
    </source>
</evidence>
<dbReference type="FunFam" id="3.20.20.20:FF:000006">
    <property type="entry name" value="Dihydropteroate synthase"/>
    <property type="match status" value="1"/>
</dbReference>
<comment type="catalytic activity">
    <reaction evidence="1">
        <text>(7,8-dihydropterin-6-yl)methyl diphosphate + 4-aminobenzoate = 7,8-dihydropteroate + diphosphate</text>
        <dbReference type="Rhea" id="RHEA:19949"/>
        <dbReference type="ChEBI" id="CHEBI:17836"/>
        <dbReference type="ChEBI" id="CHEBI:17839"/>
        <dbReference type="ChEBI" id="CHEBI:33019"/>
        <dbReference type="ChEBI" id="CHEBI:72950"/>
        <dbReference type="EC" id="2.5.1.15"/>
    </reaction>
</comment>
<feature type="domain" description="Pterin-binding" evidence="12">
    <location>
        <begin position="1"/>
        <end position="252"/>
    </location>
</feature>
<dbReference type="Gene3D" id="3.20.20.20">
    <property type="entry name" value="Dihydropteroate synthase-like"/>
    <property type="match status" value="1"/>
</dbReference>
<dbReference type="RefSeq" id="WP_083362934.1">
    <property type="nucleotide sequence ID" value="NZ_LT629742.1"/>
</dbReference>
<dbReference type="GO" id="GO:0004156">
    <property type="term" value="F:dihydropteroate synthase activity"/>
    <property type="evidence" value="ECO:0007669"/>
    <property type="project" value="UniProtKB-EC"/>
</dbReference>
<evidence type="ECO:0000256" key="5">
    <source>
        <dbReference type="ARBA" id="ARBA00012458"/>
    </source>
</evidence>
<keyword evidence="10" id="KW-0289">Folate biosynthesis</keyword>
<dbReference type="GO" id="GO:0046654">
    <property type="term" value="P:tetrahydrofolate biosynthetic process"/>
    <property type="evidence" value="ECO:0007669"/>
    <property type="project" value="TreeGrafter"/>
</dbReference>
<dbReference type="EMBL" id="LT629742">
    <property type="protein sequence ID" value="SDS08735.1"/>
    <property type="molecule type" value="Genomic_DNA"/>
</dbReference>
<keyword evidence="7" id="KW-0808">Transferase</keyword>
<evidence type="ECO:0000256" key="8">
    <source>
        <dbReference type="ARBA" id="ARBA00022723"/>
    </source>
</evidence>
<comment type="cofactor">
    <cofactor evidence="2">
        <name>Mg(2+)</name>
        <dbReference type="ChEBI" id="CHEBI:18420"/>
    </cofactor>
</comment>
<evidence type="ECO:0000256" key="11">
    <source>
        <dbReference type="ARBA" id="ARBA00030193"/>
    </source>
</evidence>
<evidence type="ECO:0000313" key="14">
    <source>
        <dbReference type="Proteomes" id="UP000181956"/>
    </source>
</evidence>
<evidence type="ECO:0000256" key="10">
    <source>
        <dbReference type="ARBA" id="ARBA00022909"/>
    </source>
</evidence>
<evidence type="ECO:0000259" key="12">
    <source>
        <dbReference type="PROSITE" id="PS50972"/>
    </source>
</evidence>
<dbReference type="PANTHER" id="PTHR20941">
    <property type="entry name" value="FOLATE SYNTHESIS PROTEINS"/>
    <property type="match status" value="1"/>
</dbReference>
<comment type="similarity">
    <text evidence="4">Belongs to the DHPS family.</text>
</comment>
<gene>
    <name evidence="13" type="ORF">SAMN04489834_0837</name>
</gene>
<evidence type="ECO:0000313" key="13">
    <source>
        <dbReference type="EMBL" id="SDS08735.1"/>
    </source>
</evidence>
<dbReference type="NCBIfam" id="TIGR01496">
    <property type="entry name" value="DHPS"/>
    <property type="match status" value="1"/>
</dbReference>
<keyword evidence="14" id="KW-1185">Reference proteome</keyword>
<dbReference type="Proteomes" id="UP000181956">
    <property type="component" value="Chromosome I"/>
</dbReference>
<evidence type="ECO:0000256" key="3">
    <source>
        <dbReference type="ARBA" id="ARBA00004763"/>
    </source>
</evidence>
<keyword evidence="8" id="KW-0479">Metal-binding</keyword>
<dbReference type="InterPro" id="IPR006390">
    <property type="entry name" value="DHP_synth_dom"/>
</dbReference>
<protein>
    <recommendedName>
        <fullName evidence="6">Dihydropteroate synthase</fullName>
        <ecNumber evidence="5">2.5.1.15</ecNumber>
    </recommendedName>
    <alternativeName>
        <fullName evidence="11">Dihydropteroate pyrophosphorylase</fullName>
    </alternativeName>
</protein>
<dbReference type="GO" id="GO:0046872">
    <property type="term" value="F:metal ion binding"/>
    <property type="evidence" value="ECO:0007669"/>
    <property type="project" value="UniProtKB-KW"/>
</dbReference>
<accession>A0A1H1PCH3</accession>
<dbReference type="GO" id="GO:0046656">
    <property type="term" value="P:folic acid biosynthetic process"/>
    <property type="evidence" value="ECO:0007669"/>
    <property type="project" value="UniProtKB-KW"/>
</dbReference>
<dbReference type="Pfam" id="PF00809">
    <property type="entry name" value="Pterin_bind"/>
    <property type="match status" value="1"/>
</dbReference>
<dbReference type="PROSITE" id="PS50972">
    <property type="entry name" value="PTERIN_BINDING"/>
    <property type="match status" value="1"/>
</dbReference>
<name>A0A1H1PCH3_9MICO</name>
<dbReference type="OrthoDB" id="9811744at2"/>
<dbReference type="InterPro" id="IPR011005">
    <property type="entry name" value="Dihydropteroate_synth-like_sf"/>
</dbReference>
<sequence length="263" mass="26621">MGIVNVTPDSFSDGGRWAEPSAAVAHARQLVASGADIIDVGGESTRPGAPRVDPGAEQERVVPVVAALAAAGIAVSVDTMNASTALASAAAGALIINDVSGGLADPAMADAVAASGLHYVAMHWRAHADTMQQLAQYGDVVAEVCAELTARVDVMKAAGVAADKLILDPGLGFAKTAAHNWALLGRLGELRALGYPVLVGASRKRFLGELLPDGTAPAERDLATAVVSALSAQQGAWALRVHDVAGTRVALDVLASWQGGARA</sequence>
<reference evidence="14" key="1">
    <citation type="submission" date="2016-10" db="EMBL/GenBank/DDBJ databases">
        <authorList>
            <person name="Varghese N."/>
            <person name="Submissions S."/>
        </authorList>
    </citation>
    <scope>NUCLEOTIDE SEQUENCE [LARGE SCALE GENOMIC DNA]</scope>
    <source>
        <strain evidence="14">DSM 21772</strain>
    </source>
</reference>
<evidence type="ECO:0000256" key="6">
    <source>
        <dbReference type="ARBA" id="ARBA00016919"/>
    </source>
</evidence>
<dbReference type="GO" id="GO:0005829">
    <property type="term" value="C:cytosol"/>
    <property type="evidence" value="ECO:0007669"/>
    <property type="project" value="TreeGrafter"/>
</dbReference>
<keyword evidence="9" id="KW-0460">Magnesium</keyword>
<comment type="pathway">
    <text evidence="3">Cofactor biosynthesis; tetrahydrofolate biosynthesis; 7,8-dihydrofolate from 2-amino-4-hydroxy-6-hydroxymethyl-7,8-dihydropteridine diphosphate and 4-aminobenzoate: step 1/2.</text>
</comment>
<dbReference type="AlphaFoldDB" id="A0A1H1PCH3"/>
<dbReference type="EC" id="2.5.1.15" evidence="5"/>
<dbReference type="STRING" id="412690.SAMN04489834_0837"/>
<evidence type="ECO:0000256" key="7">
    <source>
        <dbReference type="ARBA" id="ARBA00022679"/>
    </source>
</evidence>
<dbReference type="CDD" id="cd00739">
    <property type="entry name" value="DHPS"/>
    <property type="match status" value="1"/>
</dbReference>
<dbReference type="InterPro" id="IPR045031">
    <property type="entry name" value="DHP_synth-like"/>
</dbReference>
<dbReference type="InterPro" id="IPR000489">
    <property type="entry name" value="Pterin-binding_dom"/>
</dbReference>
<proteinExistence type="inferred from homology"/>
<evidence type="ECO:0000256" key="1">
    <source>
        <dbReference type="ARBA" id="ARBA00000012"/>
    </source>
</evidence>
<dbReference type="PROSITE" id="PS00793">
    <property type="entry name" value="DHPS_2"/>
    <property type="match status" value="1"/>
</dbReference>
<organism evidence="13 14">
    <name type="scientific">Microterricola viridarii</name>
    <dbReference type="NCBI Taxonomy" id="412690"/>
    <lineage>
        <taxon>Bacteria</taxon>
        <taxon>Bacillati</taxon>
        <taxon>Actinomycetota</taxon>
        <taxon>Actinomycetes</taxon>
        <taxon>Micrococcales</taxon>
        <taxon>Microbacteriaceae</taxon>
        <taxon>Microterricola</taxon>
    </lineage>
</organism>
<dbReference type="PANTHER" id="PTHR20941:SF1">
    <property type="entry name" value="FOLIC ACID SYNTHESIS PROTEIN FOL1"/>
    <property type="match status" value="1"/>
</dbReference>